<dbReference type="InterPro" id="IPR046646">
    <property type="entry name" value="DUF6758"/>
</dbReference>
<comment type="caution">
    <text evidence="1">The sequence shown here is derived from an EMBL/GenBank/DDBJ whole genome shotgun (WGS) entry which is preliminary data.</text>
</comment>
<dbReference type="RefSeq" id="WP_130493372.1">
    <property type="nucleotide sequence ID" value="NZ_SGXD01000003.1"/>
</dbReference>
<dbReference type="Proteomes" id="UP000293638">
    <property type="component" value="Unassembled WGS sequence"/>
</dbReference>
<evidence type="ECO:0000313" key="2">
    <source>
        <dbReference type="Proteomes" id="UP000293638"/>
    </source>
</evidence>
<sequence length="213" mass="21975">MRGTPTCPRCGGTVKPPGLWSSSWTCASHGEVLPQQPAHRPSVEGLADLVQRARVPVWLPWPLPHGWVLTGFSCVGDERSGARAVVLALGGPAPLGGAGELLVVAEEPGIGLAARYAGLTTPDPGPLDGPPAAKVDVASHPTALWCVAGAGPCAAYAGEALGNWLWLLSWPERSAALLLEELRLVDARELGHETDLVPTGALSPRLAGAPLPV</sequence>
<proteinExistence type="predicted"/>
<keyword evidence="2" id="KW-1185">Reference proteome</keyword>
<dbReference type="EMBL" id="SGXD01000003">
    <property type="protein sequence ID" value="RZS87224.1"/>
    <property type="molecule type" value="Genomic_DNA"/>
</dbReference>
<accession>A0A4Q7NPJ3</accession>
<protein>
    <recommendedName>
        <fullName evidence="3">Phosphotransacetylase</fullName>
    </recommendedName>
</protein>
<evidence type="ECO:0000313" key="1">
    <source>
        <dbReference type="EMBL" id="RZS87224.1"/>
    </source>
</evidence>
<name>A0A4Q7NPJ3_9ACTN</name>
<evidence type="ECO:0008006" key="3">
    <source>
        <dbReference type="Google" id="ProtNLM"/>
    </source>
</evidence>
<reference evidence="1 2" key="1">
    <citation type="submission" date="2019-02" db="EMBL/GenBank/DDBJ databases">
        <title>Genomic Encyclopedia of Type Strains, Phase IV (KMG-IV): sequencing the most valuable type-strain genomes for metagenomic binning, comparative biology and taxonomic classification.</title>
        <authorList>
            <person name="Goeker M."/>
        </authorList>
    </citation>
    <scope>NUCLEOTIDE SEQUENCE [LARGE SCALE GENOMIC DNA]</scope>
    <source>
        <strain evidence="1 2">DSM 45622</strain>
    </source>
</reference>
<gene>
    <name evidence="1" type="ORF">EV189_2649</name>
</gene>
<dbReference type="AlphaFoldDB" id="A0A4Q7NPJ3"/>
<dbReference type="Pfam" id="PF20544">
    <property type="entry name" value="DUF6758"/>
    <property type="match status" value="1"/>
</dbReference>
<dbReference type="OrthoDB" id="5179979at2"/>
<organism evidence="1 2">
    <name type="scientific">Motilibacter rhizosphaerae</name>
    <dbReference type="NCBI Taxonomy" id="598652"/>
    <lineage>
        <taxon>Bacteria</taxon>
        <taxon>Bacillati</taxon>
        <taxon>Actinomycetota</taxon>
        <taxon>Actinomycetes</taxon>
        <taxon>Motilibacterales</taxon>
        <taxon>Motilibacteraceae</taxon>
        <taxon>Motilibacter</taxon>
    </lineage>
</organism>